<accession>A0A150QH11</accession>
<evidence type="ECO:0000256" key="4">
    <source>
        <dbReference type="ARBA" id="ARBA00022723"/>
    </source>
</evidence>
<keyword evidence="5" id="KW-0460">Magnesium</keyword>
<dbReference type="GO" id="GO:0046872">
    <property type="term" value="F:metal ion binding"/>
    <property type="evidence" value="ECO:0007669"/>
    <property type="project" value="UniProtKB-KW"/>
</dbReference>
<dbReference type="EMBL" id="JEMA01000670">
    <property type="protein sequence ID" value="KYF67274.1"/>
    <property type="molecule type" value="Genomic_DNA"/>
</dbReference>
<evidence type="ECO:0000256" key="3">
    <source>
        <dbReference type="ARBA" id="ARBA00022679"/>
    </source>
</evidence>
<name>A0A150QH11_SORCE</name>
<dbReference type="InterPro" id="IPR008949">
    <property type="entry name" value="Isoprenoid_synthase_dom_sf"/>
</dbReference>
<proteinExistence type="inferred from homology"/>
<organism evidence="8 9">
    <name type="scientific">Sorangium cellulosum</name>
    <name type="common">Polyangium cellulosum</name>
    <dbReference type="NCBI Taxonomy" id="56"/>
    <lineage>
        <taxon>Bacteria</taxon>
        <taxon>Pseudomonadati</taxon>
        <taxon>Myxococcota</taxon>
        <taxon>Polyangia</taxon>
        <taxon>Polyangiales</taxon>
        <taxon>Polyangiaceae</taxon>
        <taxon>Sorangium</taxon>
    </lineage>
</organism>
<dbReference type="Gene3D" id="1.10.600.10">
    <property type="entry name" value="Farnesyl Diphosphate Synthase"/>
    <property type="match status" value="1"/>
</dbReference>
<dbReference type="PANTHER" id="PTHR43281">
    <property type="entry name" value="FARNESYL DIPHOSPHATE SYNTHASE"/>
    <property type="match status" value="1"/>
</dbReference>
<comment type="caution">
    <text evidence="8">The sequence shown here is derived from an EMBL/GenBank/DDBJ whole genome shotgun (WGS) entry which is preliminary data.</text>
</comment>
<protein>
    <submittedName>
        <fullName evidence="8">Geranylgeranyl pyrophosphate synthase</fullName>
    </submittedName>
</protein>
<dbReference type="GO" id="GO:0008299">
    <property type="term" value="P:isoprenoid biosynthetic process"/>
    <property type="evidence" value="ECO:0007669"/>
    <property type="project" value="UniProtKB-KW"/>
</dbReference>
<dbReference type="SUPFAM" id="SSF48576">
    <property type="entry name" value="Terpenoid synthases"/>
    <property type="match status" value="1"/>
</dbReference>
<dbReference type="PANTHER" id="PTHR43281:SF1">
    <property type="entry name" value="FARNESYL DIPHOSPHATE SYNTHASE"/>
    <property type="match status" value="1"/>
</dbReference>
<keyword evidence="6" id="KW-0414">Isoprene biosynthesis</keyword>
<keyword evidence="3 7" id="KW-0808">Transferase</keyword>
<keyword evidence="4" id="KW-0479">Metal-binding</keyword>
<evidence type="ECO:0000256" key="2">
    <source>
        <dbReference type="ARBA" id="ARBA00006706"/>
    </source>
</evidence>
<dbReference type="SFLD" id="SFLDS00005">
    <property type="entry name" value="Isoprenoid_Synthase_Type_I"/>
    <property type="match status" value="1"/>
</dbReference>
<sequence length="311" mass="32214">MDFDRRIERVLLVAIESLSSSTSPPGLLAAPPGLLAATHHAVFPGGARVRPRLCLAVASAYGDPAPEVADAAAAAVELIHCASLVHDDLPCFDDAPIRRGQPSVHRAFGEPVAVLTGDQLIVLAFEALARGAFHAVASGVIDARRGVRFFEVLAAGVGMPQGIIAGQAWESEAKVPLSTYRRAKTGALFEAAAALGALSAGQDGGAWGDLGQRIGEAYQVADDVMDLIGRPEDMGKPAGRDGTLGRPNTALELGLSGTTRLLQRLIQDAIDAVPQCPRADDVRAWAVELGERLLRACRGRGAAGGAAVSSV</sequence>
<dbReference type="Proteomes" id="UP000075260">
    <property type="component" value="Unassembled WGS sequence"/>
</dbReference>
<reference evidence="8 9" key="1">
    <citation type="submission" date="2014-02" db="EMBL/GenBank/DDBJ databases">
        <title>The small core and large imbalanced accessory genome model reveals a collaborative survival strategy of Sorangium cellulosum strains in nature.</title>
        <authorList>
            <person name="Han K."/>
            <person name="Peng R."/>
            <person name="Blom J."/>
            <person name="Li Y.-Z."/>
        </authorList>
    </citation>
    <scope>NUCLEOTIDE SEQUENCE [LARGE SCALE GENOMIC DNA]</scope>
    <source>
        <strain evidence="8 9">So0008-312</strain>
    </source>
</reference>
<gene>
    <name evidence="8" type="ORF">BE15_26315</name>
</gene>
<dbReference type="GO" id="GO:0004659">
    <property type="term" value="F:prenyltransferase activity"/>
    <property type="evidence" value="ECO:0007669"/>
    <property type="project" value="InterPro"/>
</dbReference>
<evidence type="ECO:0000256" key="6">
    <source>
        <dbReference type="ARBA" id="ARBA00023229"/>
    </source>
</evidence>
<dbReference type="PROSITE" id="PS00444">
    <property type="entry name" value="POLYPRENYL_SYNTHASE_2"/>
    <property type="match status" value="1"/>
</dbReference>
<dbReference type="InterPro" id="IPR000092">
    <property type="entry name" value="Polyprenyl_synt"/>
</dbReference>
<evidence type="ECO:0000256" key="7">
    <source>
        <dbReference type="RuleBase" id="RU004466"/>
    </source>
</evidence>
<evidence type="ECO:0000313" key="8">
    <source>
        <dbReference type="EMBL" id="KYF67274.1"/>
    </source>
</evidence>
<comment type="cofactor">
    <cofactor evidence="1">
        <name>Mg(2+)</name>
        <dbReference type="ChEBI" id="CHEBI:18420"/>
    </cofactor>
</comment>
<dbReference type="InterPro" id="IPR033749">
    <property type="entry name" value="Polyprenyl_synt_CS"/>
</dbReference>
<dbReference type="PROSITE" id="PS00723">
    <property type="entry name" value="POLYPRENYL_SYNTHASE_1"/>
    <property type="match status" value="1"/>
</dbReference>
<evidence type="ECO:0000256" key="1">
    <source>
        <dbReference type="ARBA" id="ARBA00001946"/>
    </source>
</evidence>
<dbReference type="AlphaFoldDB" id="A0A150QH11"/>
<evidence type="ECO:0000256" key="5">
    <source>
        <dbReference type="ARBA" id="ARBA00022842"/>
    </source>
</evidence>
<dbReference type="Pfam" id="PF00348">
    <property type="entry name" value="polyprenyl_synt"/>
    <property type="match status" value="1"/>
</dbReference>
<evidence type="ECO:0000313" key="9">
    <source>
        <dbReference type="Proteomes" id="UP000075260"/>
    </source>
</evidence>
<dbReference type="RefSeq" id="WP_061609956.1">
    <property type="nucleotide sequence ID" value="NZ_JEMA01000670.1"/>
</dbReference>
<dbReference type="OrthoDB" id="9805316at2"/>
<comment type="similarity">
    <text evidence="2 7">Belongs to the FPP/GGPP synthase family.</text>
</comment>